<organism evidence="2 3">
    <name type="scientific">Rhizobium setariae</name>
    <dbReference type="NCBI Taxonomy" id="2801340"/>
    <lineage>
        <taxon>Bacteria</taxon>
        <taxon>Pseudomonadati</taxon>
        <taxon>Pseudomonadota</taxon>
        <taxon>Alphaproteobacteria</taxon>
        <taxon>Hyphomicrobiales</taxon>
        <taxon>Rhizobiaceae</taxon>
        <taxon>Rhizobium/Agrobacterium group</taxon>
        <taxon>Rhizobium</taxon>
    </lineage>
</organism>
<evidence type="ECO:0000313" key="2">
    <source>
        <dbReference type="EMBL" id="MBL0370969.1"/>
    </source>
</evidence>
<protein>
    <submittedName>
        <fullName evidence="2">DUF995 domain-containing protein</fullName>
    </submittedName>
</protein>
<evidence type="ECO:0000313" key="3">
    <source>
        <dbReference type="Proteomes" id="UP000633219"/>
    </source>
</evidence>
<keyword evidence="3" id="KW-1185">Reference proteome</keyword>
<accession>A0A936YMQ0</accession>
<dbReference type="Proteomes" id="UP000633219">
    <property type="component" value="Unassembled WGS sequence"/>
</dbReference>
<feature type="signal peptide" evidence="1">
    <location>
        <begin position="1"/>
        <end position="28"/>
    </location>
</feature>
<feature type="chain" id="PRO_5037313474" evidence="1">
    <location>
        <begin position="29"/>
        <end position="168"/>
    </location>
</feature>
<dbReference type="InterPro" id="IPR009337">
    <property type="entry name" value="DUF995"/>
</dbReference>
<evidence type="ECO:0000256" key="1">
    <source>
        <dbReference type="SAM" id="SignalP"/>
    </source>
</evidence>
<dbReference type="Pfam" id="PF06191">
    <property type="entry name" value="DUF995"/>
    <property type="match status" value="1"/>
</dbReference>
<keyword evidence="1" id="KW-0732">Signal</keyword>
<dbReference type="AlphaFoldDB" id="A0A936YMQ0"/>
<name>A0A936YMQ0_9HYPH</name>
<proteinExistence type="predicted"/>
<dbReference type="RefSeq" id="WP_201652864.1">
    <property type="nucleotide sequence ID" value="NZ_JAEQNC010000002.1"/>
</dbReference>
<gene>
    <name evidence="2" type="ORF">JJB09_02910</name>
</gene>
<comment type="caution">
    <text evidence="2">The sequence shown here is derived from an EMBL/GenBank/DDBJ whole genome shotgun (WGS) entry which is preliminary data.</text>
</comment>
<reference evidence="2" key="1">
    <citation type="submission" date="2021-01" db="EMBL/GenBank/DDBJ databases">
        <title>Rhizobium sp. strain KVB221 16S ribosomal RNA gene Genome sequencing and assembly.</title>
        <authorList>
            <person name="Kang M."/>
        </authorList>
    </citation>
    <scope>NUCLEOTIDE SEQUENCE</scope>
    <source>
        <strain evidence="2">KVB221</strain>
    </source>
</reference>
<dbReference type="EMBL" id="JAEQNC010000002">
    <property type="protein sequence ID" value="MBL0370969.1"/>
    <property type="molecule type" value="Genomic_DNA"/>
</dbReference>
<sequence>MNKFAKACMLVVTAVGITAATLPPLAIAQPSRILPRNTVPMTAMELKKLYGDRTWQWDAGGGRFINKDRRFIAWSEKDGTPTVAEGHWQISDKGRLCLVAVWATKQDQAPNRTCFAHVRDRGTIYQRREPAGQWYVFKTYKPQPTDEYKKLVREDTISPNVAKLKESF</sequence>